<organism evidence="2">
    <name type="scientific">Anaerostipes caccae</name>
    <dbReference type="NCBI Taxonomy" id="105841"/>
    <lineage>
        <taxon>Bacteria</taxon>
        <taxon>Bacillati</taxon>
        <taxon>Bacillota</taxon>
        <taxon>Clostridia</taxon>
        <taxon>Lachnospirales</taxon>
        <taxon>Lachnospiraceae</taxon>
        <taxon>Anaerostipes</taxon>
    </lineage>
</organism>
<accession>A0A6N2TCB2</accession>
<protein>
    <recommendedName>
        <fullName evidence="3">ABC3 transporter permease protein domain-containing protein</fullName>
    </recommendedName>
</protein>
<name>A0A6N2TCB2_9FIRM</name>
<keyword evidence="1" id="KW-0812">Transmembrane</keyword>
<proteinExistence type="predicted"/>
<keyword evidence="1" id="KW-1133">Transmembrane helix</keyword>
<evidence type="ECO:0000256" key="1">
    <source>
        <dbReference type="SAM" id="Phobius"/>
    </source>
</evidence>
<keyword evidence="1" id="KW-0472">Membrane</keyword>
<dbReference type="AlphaFoldDB" id="A0A6N2TCB2"/>
<dbReference type="EMBL" id="CACRSQ010000003">
    <property type="protein sequence ID" value="VYT03230.1"/>
    <property type="molecule type" value="Genomic_DNA"/>
</dbReference>
<evidence type="ECO:0008006" key="3">
    <source>
        <dbReference type="Google" id="ProtNLM"/>
    </source>
</evidence>
<gene>
    <name evidence="2" type="ORF">ACLFYP115_01376</name>
</gene>
<reference evidence="2" key="1">
    <citation type="submission" date="2019-11" db="EMBL/GenBank/DDBJ databases">
        <authorList>
            <person name="Feng L."/>
        </authorList>
    </citation>
    <scope>NUCLEOTIDE SEQUENCE</scope>
    <source>
        <strain evidence="2">AcaccaeLFYP115</strain>
    </source>
</reference>
<sequence>MGYSLKNLRLQFAFSFGIIGILGTVFGLLFVGLFTNRMFGVMFGSLGISKFHAEITGSSVLPPVFIIVGFLIGFSYLISRRTNKYGVRQLAEDI</sequence>
<evidence type="ECO:0000313" key="2">
    <source>
        <dbReference type="EMBL" id="VYT03230.1"/>
    </source>
</evidence>
<feature type="transmembrane region" description="Helical" evidence="1">
    <location>
        <begin position="55"/>
        <end position="78"/>
    </location>
</feature>
<feature type="transmembrane region" description="Helical" evidence="1">
    <location>
        <begin position="12"/>
        <end position="35"/>
    </location>
</feature>